<evidence type="ECO:0000313" key="3">
    <source>
        <dbReference type="Proteomes" id="UP001328107"/>
    </source>
</evidence>
<reference evidence="3" key="1">
    <citation type="submission" date="2022-10" db="EMBL/GenBank/DDBJ databases">
        <title>Genome assembly of Pristionchus species.</title>
        <authorList>
            <person name="Yoshida K."/>
            <person name="Sommer R.J."/>
        </authorList>
    </citation>
    <scope>NUCLEOTIDE SEQUENCE [LARGE SCALE GENOMIC DNA]</scope>
    <source>
        <strain evidence="3">RS5460</strain>
    </source>
</reference>
<organism evidence="2 3">
    <name type="scientific">Pristionchus mayeri</name>
    <dbReference type="NCBI Taxonomy" id="1317129"/>
    <lineage>
        <taxon>Eukaryota</taxon>
        <taxon>Metazoa</taxon>
        <taxon>Ecdysozoa</taxon>
        <taxon>Nematoda</taxon>
        <taxon>Chromadorea</taxon>
        <taxon>Rhabditida</taxon>
        <taxon>Rhabditina</taxon>
        <taxon>Diplogasteromorpha</taxon>
        <taxon>Diplogasteroidea</taxon>
        <taxon>Neodiplogasteridae</taxon>
        <taxon>Pristionchus</taxon>
    </lineage>
</organism>
<gene>
    <name evidence="2" type="ORF">PMAYCL1PPCAC_26299</name>
</gene>
<dbReference type="AlphaFoldDB" id="A0AAN5D475"/>
<feature type="non-terminal residue" evidence="2">
    <location>
        <position position="75"/>
    </location>
</feature>
<feature type="region of interest" description="Disordered" evidence="1">
    <location>
        <begin position="37"/>
        <end position="75"/>
    </location>
</feature>
<sequence length="75" mass="7980">ALFSTCGAQVDSVDVRNQSEPTILQSIDHPIEITANSTVEPESSKIEAEKATASEQKEESIKPIVNAANPTVGQE</sequence>
<feature type="non-terminal residue" evidence="2">
    <location>
        <position position="1"/>
    </location>
</feature>
<feature type="compositionally biased region" description="Basic and acidic residues" evidence="1">
    <location>
        <begin position="42"/>
        <end position="61"/>
    </location>
</feature>
<evidence type="ECO:0000313" key="2">
    <source>
        <dbReference type="EMBL" id="GMR56104.1"/>
    </source>
</evidence>
<dbReference type="Proteomes" id="UP001328107">
    <property type="component" value="Unassembled WGS sequence"/>
</dbReference>
<dbReference type="EMBL" id="BTRK01000005">
    <property type="protein sequence ID" value="GMR56104.1"/>
    <property type="molecule type" value="Genomic_DNA"/>
</dbReference>
<comment type="caution">
    <text evidence="2">The sequence shown here is derived from an EMBL/GenBank/DDBJ whole genome shotgun (WGS) entry which is preliminary data.</text>
</comment>
<evidence type="ECO:0000256" key="1">
    <source>
        <dbReference type="SAM" id="MobiDB-lite"/>
    </source>
</evidence>
<accession>A0AAN5D475</accession>
<name>A0AAN5D475_9BILA</name>
<protein>
    <submittedName>
        <fullName evidence="2">Uncharacterized protein</fullName>
    </submittedName>
</protein>
<keyword evidence="3" id="KW-1185">Reference proteome</keyword>
<proteinExistence type="predicted"/>